<dbReference type="GO" id="GO:0016075">
    <property type="term" value="P:rRNA catabolic process"/>
    <property type="evidence" value="ECO:0007669"/>
    <property type="project" value="TreeGrafter"/>
</dbReference>
<evidence type="ECO:0000256" key="1">
    <source>
        <dbReference type="ARBA" id="ARBA00004123"/>
    </source>
</evidence>
<dbReference type="GO" id="GO:0005730">
    <property type="term" value="C:nucleolus"/>
    <property type="evidence" value="ECO:0007669"/>
    <property type="project" value="TreeGrafter"/>
</dbReference>
<evidence type="ECO:0000259" key="11">
    <source>
        <dbReference type="Pfam" id="PF03725"/>
    </source>
</evidence>
<dbReference type="Proteomes" id="UP001212841">
    <property type="component" value="Unassembled WGS sequence"/>
</dbReference>
<organism evidence="12 13">
    <name type="scientific">Rhizophlyctis rosea</name>
    <dbReference type="NCBI Taxonomy" id="64517"/>
    <lineage>
        <taxon>Eukaryota</taxon>
        <taxon>Fungi</taxon>
        <taxon>Fungi incertae sedis</taxon>
        <taxon>Chytridiomycota</taxon>
        <taxon>Chytridiomycota incertae sedis</taxon>
        <taxon>Chytridiomycetes</taxon>
        <taxon>Rhizophlyctidales</taxon>
        <taxon>Rhizophlyctidaceae</taxon>
        <taxon>Rhizophlyctis</taxon>
    </lineage>
</organism>
<reference evidence="12" key="1">
    <citation type="submission" date="2020-05" db="EMBL/GenBank/DDBJ databases">
        <title>Phylogenomic resolution of chytrid fungi.</title>
        <authorList>
            <person name="Stajich J.E."/>
            <person name="Amses K."/>
            <person name="Simmons R."/>
            <person name="Seto K."/>
            <person name="Myers J."/>
            <person name="Bonds A."/>
            <person name="Quandt C.A."/>
            <person name="Barry K."/>
            <person name="Liu P."/>
            <person name="Grigoriev I."/>
            <person name="Longcore J.E."/>
            <person name="James T.Y."/>
        </authorList>
    </citation>
    <scope>NUCLEOTIDE SEQUENCE</scope>
    <source>
        <strain evidence="12">JEL0318</strain>
    </source>
</reference>
<comment type="caution">
    <text evidence="12">The sequence shown here is derived from an EMBL/GenBank/DDBJ whole genome shotgun (WGS) entry which is preliminary data.</text>
</comment>
<name>A0AAD5SKH2_9FUNG</name>
<comment type="similarity">
    <text evidence="3">Belongs to the RNase PH family.</text>
</comment>
<protein>
    <submittedName>
        <fullName evidence="12">Uncharacterized protein</fullName>
    </submittedName>
</protein>
<dbReference type="GO" id="GO:0000177">
    <property type="term" value="C:cytoplasmic exosome (RNase complex)"/>
    <property type="evidence" value="ECO:0007669"/>
    <property type="project" value="TreeGrafter"/>
</dbReference>
<keyword evidence="6" id="KW-0271">Exosome</keyword>
<keyword evidence="7" id="KW-0694">RNA-binding</keyword>
<evidence type="ECO:0000259" key="10">
    <source>
        <dbReference type="Pfam" id="PF01138"/>
    </source>
</evidence>
<dbReference type="GO" id="GO:0003723">
    <property type="term" value="F:RNA binding"/>
    <property type="evidence" value="ECO:0007669"/>
    <property type="project" value="UniProtKB-KW"/>
</dbReference>
<dbReference type="InterPro" id="IPR020568">
    <property type="entry name" value="Ribosomal_Su5_D2-typ_SF"/>
</dbReference>
<feature type="domain" description="Exoribonuclease phosphorolytic" evidence="10">
    <location>
        <begin position="40"/>
        <end position="168"/>
    </location>
</feature>
<dbReference type="CDD" id="cd11371">
    <property type="entry name" value="RNase_PH_MTR3"/>
    <property type="match status" value="1"/>
</dbReference>
<dbReference type="SUPFAM" id="SSF55666">
    <property type="entry name" value="Ribonuclease PH domain 2-like"/>
    <property type="match status" value="1"/>
</dbReference>
<evidence type="ECO:0000256" key="8">
    <source>
        <dbReference type="ARBA" id="ARBA00023242"/>
    </source>
</evidence>
<dbReference type="InterPro" id="IPR050080">
    <property type="entry name" value="RNase_PH"/>
</dbReference>
<dbReference type="GO" id="GO:0071028">
    <property type="term" value="P:nuclear mRNA surveillance"/>
    <property type="evidence" value="ECO:0007669"/>
    <property type="project" value="TreeGrafter"/>
</dbReference>
<dbReference type="GO" id="GO:0006364">
    <property type="term" value="P:rRNA processing"/>
    <property type="evidence" value="ECO:0007669"/>
    <property type="project" value="UniProtKB-KW"/>
</dbReference>
<dbReference type="Pfam" id="PF03725">
    <property type="entry name" value="RNase_PH_C"/>
    <property type="match status" value="1"/>
</dbReference>
<dbReference type="InterPro" id="IPR015847">
    <property type="entry name" value="ExoRNase_PH_dom2"/>
</dbReference>
<dbReference type="Gene3D" id="3.30.230.70">
    <property type="entry name" value="GHMP Kinase, N-terminal domain"/>
    <property type="match status" value="1"/>
</dbReference>
<feature type="domain" description="Exoribonuclease phosphorolytic" evidence="11">
    <location>
        <begin position="171"/>
        <end position="235"/>
    </location>
</feature>
<sequence length="257" mass="27419">MADRKRVVGPEKSVLPLVESGPQQPFNPDRRKDGRSGDRIRPLFLKTGIIKQADGSAYIETGRLKVACGVYGPRQSARNKLPTQGTLNCDFKFSAFSSAKRRAYAKDNHERECSLIVYQALAPAVRLDLIPKSTVDVYIQILESDGNAACLAAAITCAAMALADAGIEMTDAVAASSAGYIGGNVVLDPDGDEETLQNGSLMVSYMPSLNEVTHMMQIGEVTTNLTVKGMEACVDACSQIRTVMQQALAASLADGNS</sequence>
<evidence type="ECO:0000256" key="9">
    <source>
        <dbReference type="SAM" id="MobiDB-lite"/>
    </source>
</evidence>
<evidence type="ECO:0000256" key="6">
    <source>
        <dbReference type="ARBA" id="ARBA00022835"/>
    </source>
</evidence>
<evidence type="ECO:0000256" key="5">
    <source>
        <dbReference type="ARBA" id="ARBA00022552"/>
    </source>
</evidence>
<gene>
    <name evidence="12" type="ORF">HK097_001493</name>
</gene>
<proteinExistence type="inferred from homology"/>
<comment type="subcellular location">
    <subcellularLocation>
        <location evidence="2">Cytoplasm</location>
    </subcellularLocation>
    <subcellularLocation>
        <location evidence="1">Nucleus</location>
    </subcellularLocation>
</comment>
<keyword evidence="13" id="KW-1185">Reference proteome</keyword>
<feature type="compositionally biased region" description="Basic and acidic residues" evidence="9">
    <location>
        <begin position="28"/>
        <end position="38"/>
    </location>
</feature>
<dbReference type="PANTHER" id="PTHR11953">
    <property type="entry name" value="EXOSOME COMPLEX COMPONENT"/>
    <property type="match status" value="1"/>
</dbReference>
<evidence type="ECO:0000256" key="7">
    <source>
        <dbReference type="ARBA" id="ARBA00022884"/>
    </source>
</evidence>
<dbReference type="GO" id="GO:0000176">
    <property type="term" value="C:nuclear exosome (RNase complex)"/>
    <property type="evidence" value="ECO:0007669"/>
    <property type="project" value="UniProtKB-ARBA"/>
</dbReference>
<dbReference type="GO" id="GO:0071051">
    <property type="term" value="P:poly(A)-dependent snoRNA 3'-end processing"/>
    <property type="evidence" value="ECO:0007669"/>
    <property type="project" value="TreeGrafter"/>
</dbReference>
<dbReference type="InterPro" id="IPR036345">
    <property type="entry name" value="ExoRNase_PH_dom2_sf"/>
</dbReference>
<keyword evidence="5" id="KW-0698">rRNA processing</keyword>
<evidence type="ECO:0000256" key="2">
    <source>
        <dbReference type="ARBA" id="ARBA00004496"/>
    </source>
</evidence>
<dbReference type="GO" id="GO:0034475">
    <property type="term" value="P:U4 snRNA 3'-end processing"/>
    <property type="evidence" value="ECO:0007669"/>
    <property type="project" value="TreeGrafter"/>
</dbReference>
<feature type="region of interest" description="Disordered" evidence="9">
    <location>
        <begin position="1"/>
        <end position="38"/>
    </location>
</feature>
<dbReference type="SUPFAM" id="SSF54211">
    <property type="entry name" value="Ribosomal protein S5 domain 2-like"/>
    <property type="match status" value="1"/>
</dbReference>
<evidence type="ECO:0000256" key="3">
    <source>
        <dbReference type="ARBA" id="ARBA00006678"/>
    </source>
</evidence>
<evidence type="ECO:0000313" key="13">
    <source>
        <dbReference type="Proteomes" id="UP001212841"/>
    </source>
</evidence>
<dbReference type="InterPro" id="IPR027408">
    <property type="entry name" value="PNPase/RNase_PH_dom_sf"/>
</dbReference>
<dbReference type="InterPro" id="IPR001247">
    <property type="entry name" value="ExoRNase_PH_dom1"/>
</dbReference>
<keyword evidence="4" id="KW-0963">Cytoplasm</keyword>
<evidence type="ECO:0000256" key="4">
    <source>
        <dbReference type="ARBA" id="ARBA00022490"/>
    </source>
</evidence>
<dbReference type="AlphaFoldDB" id="A0AAD5SKH2"/>
<dbReference type="Pfam" id="PF01138">
    <property type="entry name" value="RNase_PH"/>
    <property type="match status" value="1"/>
</dbReference>
<dbReference type="EMBL" id="JADGJD010000013">
    <property type="protein sequence ID" value="KAJ3057009.1"/>
    <property type="molecule type" value="Genomic_DNA"/>
</dbReference>
<dbReference type="PANTHER" id="PTHR11953:SF2">
    <property type="entry name" value="EXOSOME COMPLEX COMPONENT MTR3"/>
    <property type="match status" value="1"/>
</dbReference>
<keyword evidence="8" id="KW-0539">Nucleus</keyword>
<accession>A0AAD5SKH2</accession>
<evidence type="ECO:0000313" key="12">
    <source>
        <dbReference type="EMBL" id="KAJ3057009.1"/>
    </source>
</evidence>